<gene>
    <name evidence="1" type="ORF">LPB072_02465</name>
    <name evidence="2" type="ORF">LPB72_02190</name>
</gene>
<keyword evidence="3" id="KW-1185">Reference proteome</keyword>
<sequence length="61" mass="7139">MFVTSQANKTFVTSIQQSPQMFRHRYLSIKDILWTANPDSQYFSNAIKKTLCTVDNLPAWR</sequence>
<evidence type="ECO:0000313" key="1">
    <source>
        <dbReference type="EMBL" id="AOW11898.1"/>
    </source>
</evidence>
<accession>A0A162PCU3</accession>
<name>A0A162PCU3_9BURK</name>
<dbReference type="STRING" id="1763535.LPB072_02465"/>
<dbReference type="AlphaFoldDB" id="A0A162PCU3"/>
<dbReference type="Proteomes" id="UP000185680">
    <property type="component" value="Chromosome"/>
</dbReference>
<dbReference type="KEGG" id="hyl:LPB072_02465"/>
<protein>
    <submittedName>
        <fullName evidence="1">Uncharacterized protein</fullName>
    </submittedName>
</protein>
<dbReference type="Proteomes" id="UP000185657">
    <property type="component" value="Unassembled WGS sequence"/>
</dbReference>
<proteinExistence type="predicted"/>
<reference evidence="1 4" key="2">
    <citation type="submission" date="2016-10" db="EMBL/GenBank/DDBJ databases">
        <title>Hydorgenophaga sp. LPB0072 isolated from gastropod.</title>
        <authorList>
            <person name="Kim E."/>
            <person name="Yi H."/>
        </authorList>
    </citation>
    <scope>NUCLEOTIDE SEQUENCE [LARGE SCALE GENOMIC DNA]</scope>
    <source>
        <strain evidence="1 4">LPB0072</strain>
    </source>
</reference>
<evidence type="ECO:0000313" key="4">
    <source>
        <dbReference type="Proteomes" id="UP000185680"/>
    </source>
</evidence>
<evidence type="ECO:0000313" key="3">
    <source>
        <dbReference type="Proteomes" id="UP000185657"/>
    </source>
</evidence>
<reference evidence="2 3" key="1">
    <citation type="submission" date="2016-02" db="EMBL/GenBank/DDBJ databases">
        <title>Draft genome sequence of Hydrogenophaga sp. LPB0072.</title>
        <authorList>
            <person name="Shin S.-K."/>
            <person name="Yi H."/>
        </authorList>
    </citation>
    <scope>NUCLEOTIDE SEQUENCE [LARGE SCALE GENOMIC DNA]</scope>
    <source>
        <strain evidence="2 3">LPB0072</strain>
    </source>
</reference>
<dbReference type="EMBL" id="CP017476">
    <property type="protein sequence ID" value="AOW11898.1"/>
    <property type="molecule type" value="Genomic_DNA"/>
</dbReference>
<dbReference type="EMBL" id="LVWD01000002">
    <property type="protein sequence ID" value="OAD43846.1"/>
    <property type="molecule type" value="Genomic_DNA"/>
</dbReference>
<evidence type="ECO:0000313" key="2">
    <source>
        <dbReference type="EMBL" id="OAD43846.1"/>
    </source>
</evidence>
<organism evidence="1 4">
    <name type="scientific">Hydrogenophaga crassostreae</name>
    <dbReference type="NCBI Taxonomy" id="1763535"/>
    <lineage>
        <taxon>Bacteria</taxon>
        <taxon>Pseudomonadati</taxon>
        <taxon>Pseudomonadota</taxon>
        <taxon>Betaproteobacteria</taxon>
        <taxon>Burkholderiales</taxon>
        <taxon>Comamonadaceae</taxon>
        <taxon>Hydrogenophaga</taxon>
    </lineage>
</organism>